<dbReference type="GO" id="GO:0000428">
    <property type="term" value="C:DNA-directed RNA polymerase complex"/>
    <property type="evidence" value="ECO:0007669"/>
    <property type="project" value="UniProtKB-KW"/>
</dbReference>
<evidence type="ECO:0000313" key="2">
    <source>
        <dbReference type="Proteomes" id="UP000439903"/>
    </source>
</evidence>
<dbReference type="AlphaFoldDB" id="A0A8H3ZZY6"/>
<dbReference type="OrthoDB" id="272392at2759"/>
<keyword evidence="2" id="KW-1185">Reference proteome</keyword>
<keyword evidence="1" id="KW-0240">DNA-directed RNA polymerase</keyword>
<sequence length="191" mass="21838">MQLIGQSQGFVCIIKYILDIADCGKASEIESCSIPEIKDEMFAQQMKTEKGKTVFSHESLIKQYLNFLIEDDANILCKKDENMDGMFFISYNALCESLKQQIFENIILEKYGIKGQRILKITAFTLMSVTNVRQKLYQDQEIEHLQVPSSFGMSTTTNVMKQLSKTITVLLQIIIKSDKGSCTQTIEFIQY</sequence>
<gene>
    <name evidence="1" type="ORF">F8M41_016049</name>
</gene>
<reference evidence="1 2" key="1">
    <citation type="journal article" date="2019" name="Environ. Microbiol.">
        <title>At the nexus of three kingdoms: the genome of the mycorrhizal fungus Gigaspora margarita provides insights into plant, endobacterial and fungal interactions.</title>
        <authorList>
            <person name="Venice F."/>
            <person name="Ghignone S."/>
            <person name="Salvioli di Fossalunga A."/>
            <person name="Amselem J."/>
            <person name="Novero M."/>
            <person name="Xianan X."/>
            <person name="Sedzielewska Toro K."/>
            <person name="Morin E."/>
            <person name="Lipzen A."/>
            <person name="Grigoriev I.V."/>
            <person name="Henrissat B."/>
            <person name="Martin F.M."/>
            <person name="Bonfante P."/>
        </authorList>
    </citation>
    <scope>NUCLEOTIDE SEQUENCE [LARGE SCALE GENOMIC DNA]</scope>
    <source>
        <strain evidence="1 2">BEG34</strain>
    </source>
</reference>
<evidence type="ECO:0000313" key="1">
    <source>
        <dbReference type="EMBL" id="KAF0343230.1"/>
    </source>
</evidence>
<proteinExistence type="predicted"/>
<comment type="caution">
    <text evidence="1">The sequence shown here is derived from an EMBL/GenBank/DDBJ whole genome shotgun (WGS) entry which is preliminary data.</text>
</comment>
<name>A0A8H3ZZY6_GIGMA</name>
<dbReference type="EMBL" id="WTPW01003415">
    <property type="protein sequence ID" value="KAF0343230.1"/>
    <property type="molecule type" value="Genomic_DNA"/>
</dbReference>
<protein>
    <submittedName>
        <fullName evidence="1">DNA-directed RNA polymerase III subunit RPC3</fullName>
    </submittedName>
</protein>
<keyword evidence="1" id="KW-0804">Transcription</keyword>
<accession>A0A8H3ZZY6</accession>
<dbReference type="Proteomes" id="UP000439903">
    <property type="component" value="Unassembled WGS sequence"/>
</dbReference>
<organism evidence="1 2">
    <name type="scientific">Gigaspora margarita</name>
    <dbReference type="NCBI Taxonomy" id="4874"/>
    <lineage>
        <taxon>Eukaryota</taxon>
        <taxon>Fungi</taxon>
        <taxon>Fungi incertae sedis</taxon>
        <taxon>Mucoromycota</taxon>
        <taxon>Glomeromycotina</taxon>
        <taxon>Glomeromycetes</taxon>
        <taxon>Diversisporales</taxon>
        <taxon>Gigasporaceae</taxon>
        <taxon>Gigaspora</taxon>
    </lineage>
</organism>